<dbReference type="RefSeq" id="WP_068404495.1">
    <property type="nucleotide sequence ID" value="NZ_CP014504.1"/>
</dbReference>
<organism evidence="1 2">
    <name type="scientific">Pedobacter cryoconitis</name>
    <dbReference type="NCBI Taxonomy" id="188932"/>
    <lineage>
        <taxon>Bacteria</taxon>
        <taxon>Pseudomonadati</taxon>
        <taxon>Bacteroidota</taxon>
        <taxon>Sphingobacteriia</taxon>
        <taxon>Sphingobacteriales</taxon>
        <taxon>Sphingobacteriaceae</taxon>
        <taxon>Pedobacter</taxon>
    </lineage>
</organism>
<keyword evidence="2" id="KW-1185">Reference proteome</keyword>
<name>A0A127VHZ2_9SPHI</name>
<dbReference type="EMBL" id="CP014504">
    <property type="protein sequence ID" value="AMQ00945.1"/>
    <property type="molecule type" value="Genomic_DNA"/>
</dbReference>
<protein>
    <submittedName>
        <fullName evidence="1">Uncharacterized protein</fullName>
    </submittedName>
</protein>
<evidence type="ECO:0000313" key="2">
    <source>
        <dbReference type="Proteomes" id="UP000071561"/>
    </source>
</evidence>
<proteinExistence type="predicted"/>
<dbReference type="KEGG" id="pcm:AY601_4094"/>
<dbReference type="AlphaFoldDB" id="A0A127VHZ2"/>
<dbReference type="PATRIC" id="fig|188932.3.peg.4250"/>
<sequence>MNYEKRLIPTVEIWPNTGQINGLPANPRFIRDERCDALFKSIQDDPEMLDLRECIVFPYADAFVAIAGNMRLAQTINVINMDIVSFCELMATKKQEQKDKGLNYDAWFKAITDLRTSKSIPCKVLPANTPIDKLKAIVIKDNIGFGQDNWDLLNQDWDITELEDFGMITMDFATAAEDEQKDFESSLPEEDQVDLSPSAPPIELKIVFDDLQVYDSVKLEIEELLKGYPGANLKL</sequence>
<evidence type="ECO:0000313" key="1">
    <source>
        <dbReference type="EMBL" id="AMQ00945.1"/>
    </source>
</evidence>
<dbReference type="OrthoDB" id="1273118at2"/>
<dbReference type="Proteomes" id="UP000071561">
    <property type="component" value="Chromosome"/>
</dbReference>
<accession>A0A127VHZ2</accession>
<gene>
    <name evidence="1" type="ORF">AY601_4094</name>
</gene>
<reference evidence="1 2" key="1">
    <citation type="submission" date="2016-03" db="EMBL/GenBank/DDBJ databases">
        <title>Complete genome sequence of Pedobacter cryoconitis PAMC 27485.</title>
        <authorList>
            <person name="Lee J."/>
            <person name="Kim O.-S."/>
        </authorList>
    </citation>
    <scope>NUCLEOTIDE SEQUENCE [LARGE SCALE GENOMIC DNA]</scope>
    <source>
        <strain evidence="1 2">PAMC 27485</strain>
    </source>
</reference>